<accession>A0ABT3PZ67</accession>
<evidence type="ECO:0000256" key="2">
    <source>
        <dbReference type="ARBA" id="ARBA00023136"/>
    </source>
</evidence>
<keyword evidence="2" id="KW-0472">Membrane</keyword>
<comment type="caution">
    <text evidence="4">The sequence shown here is derived from an EMBL/GenBank/DDBJ whole genome shotgun (WGS) entry which is preliminary data.</text>
</comment>
<evidence type="ECO:0000313" key="4">
    <source>
        <dbReference type="EMBL" id="MCW9713167.1"/>
    </source>
</evidence>
<dbReference type="Pfam" id="PF01103">
    <property type="entry name" value="Omp85"/>
    <property type="match status" value="1"/>
</dbReference>
<evidence type="ECO:0000256" key="1">
    <source>
        <dbReference type="ARBA" id="ARBA00004370"/>
    </source>
</evidence>
<dbReference type="RefSeq" id="WP_265789691.1">
    <property type="nucleotide sequence ID" value="NZ_BAABRS010000002.1"/>
</dbReference>
<proteinExistence type="predicted"/>
<dbReference type="EMBL" id="JAJNDC010000002">
    <property type="protein sequence ID" value="MCW9713167.1"/>
    <property type="molecule type" value="Genomic_DNA"/>
</dbReference>
<gene>
    <name evidence="4" type="ORF">LQ318_09645</name>
</gene>
<protein>
    <submittedName>
        <fullName evidence="4">Outer membrane protein assembly factor</fullName>
    </submittedName>
</protein>
<dbReference type="Proteomes" id="UP001207337">
    <property type="component" value="Unassembled WGS sequence"/>
</dbReference>
<feature type="domain" description="Bacterial surface antigen (D15)" evidence="3">
    <location>
        <begin position="98"/>
        <end position="383"/>
    </location>
</feature>
<sequence length="385" mass="43857">MVVRFFVIVSLFVLMGIHLAQGQQADSLEGSDAIVSALVPAVGYTSSAGLIGGLAYNRYNYLGDIKPFKSYLKSSALVSVKGLVEINGSYDRTRNFGKPIRSVTSIYFRRFPKDNFFEKGNESSFNSERWEEGYYHFESISFGLDIDLRRPIFNEGEKKKRLDLMGGIETSYYIPYINKEPSSFSEADPLGRQGGWLNFVKAGLDWENRDREFDPRRGNKAIFELRYAPELISKYGMGSIYLDMRQYFQLFNQVKIANRLEARHAFGDVPYWELSTMADDASNVLRGYAMNRFRGNSSVAYTLELRSWVVRFPDFYKMKLGLQLFTDTGRVFTEENDLNDLLKGYKKTVGFGGALSVLSPDFVLRGDIGFSEEGSRIYVGVGYLF</sequence>
<reference evidence="4 5" key="1">
    <citation type="submission" date="2021-11" db="EMBL/GenBank/DDBJ databases">
        <title>Aliifidinibius sp. nov., a new bacterium isolated from saline soil.</title>
        <authorList>
            <person name="Galisteo C."/>
            <person name="De La Haba R."/>
            <person name="Sanchez-Porro C."/>
            <person name="Ventosa A."/>
        </authorList>
    </citation>
    <scope>NUCLEOTIDE SEQUENCE [LARGE SCALE GENOMIC DNA]</scope>
    <source>
        <strain evidence="4 5">KACC 190600</strain>
    </source>
</reference>
<evidence type="ECO:0000259" key="3">
    <source>
        <dbReference type="Pfam" id="PF01103"/>
    </source>
</evidence>
<evidence type="ECO:0000313" key="5">
    <source>
        <dbReference type="Proteomes" id="UP001207337"/>
    </source>
</evidence>
<dbReference type="Gene3D" id="2.40.160.50">
    <property type="entry name" value="membrane protein fhac: a member of the omp85/tpsb transporter family"/>
    <property type="match status" value="1"/>
</dbReference>
<dbReference type="InterPro" id="IPR000184">
    <property type="entry name" value="Bac_surfAg_D15"/>
</dbReference>
<organism evidence="4 5">
    <name type="scientific">Fodinibius salicampi</name>
    <dbReference type="NCBI Taxonomy" id="1920655"/>
    <lineage>
        <taxon>Bacteria</taxon>
        <taxon>Pseudomonadati</taxon>
        <taxon>Balneolota</taxon>
        <taxon>Balneolia</taxon>
        <taxon>Balneolales</taxon>
        <taxon>Balneolaceae</taxon>
        <taxon>Fodinibius</taxon>
    </lineage>
</organism>
<comment type="subcellular location">
    <subcellularLocation>
        <location evidence="1">Membrane</location>
    </subcellularLocation>
</comment>
<name>A0ABT3PZ67_9BACT</name>
<keyword evidence="5" id="KW-1185">Reference proteome</keyword>